<protein>
    <submittedName>
        <fullName evidence="2">Uncharacterized protein</fullName>
    </submittedName>
</protein>
<dbReference type="EMBL" id="GBXM01061431">
    <property type="protein sequence ID" value="JAH47146.1"/>
    <property type="molecule type" value="Transcribed_RNA"/>
</dbReference>
<keyword evidence="1" id="KW-1133">Transmembrane helix</keyword>
<proteinExistence type="predicted"/>
<dbReference type="AlphaFoldDB" id="A0A0E9T0P1"/>
<name>A0A0E9T0P1_ANGAN</name>
<sequence>MVVDKVVIQYRLAFSFSTMLLLFVSVIVCMCTLRFCHWVLQG</sequence>
<keyword evidence="1" id="KW-0812">Transmembrane</keyword>
<evidence type="ECO:0000313" key="2">
    <source>
        <dbReference type="EMBL" id="JAH47146.1"/>
    </source>
</evidence>
<accession>A0A0E9T0P1</accession>
<feature type="transmembrane region" description="Helical" evidence="1">
    <location>
        <begin position="12"/>
        <end position="40"/>
    </location>
</feature>
<reference evidence="2" key="2">
    <citation type="journal article" date="2015" name="Fish Shellfish Immunol.">
        <title>Early steps in the European eel (Anguilla anguilla)-Vibrio vulnificus interaction in the gills: Role of the RtxA13 toxin.</title>
        <authorList>
            <person name="Callol A."/>
            <person name="Pajuelo D."/>
            <person name="Ebbesson L."/>
            <person name="Teles M."/>
            <person name="MacKenzie S."/>
            <person name="Amaro C."/>
        </authorList>
    </citation>
    <scope>NUCLEOTIDE SEQUENCE</scope>
</reference>
<organism evidence="2">
    <name type="scientific">Anguilla anguilla</name>
    <name type="common">European freshwater eel</name>
    <name type="synonym">Muraena anguilla</name>
    <dbReference type="NCBI Taxonomy" id="7936"/>
    <lineage>
        <taxon>Eukaryota</taxon>
        <taxon>Metazoa</taxon>
        <taxon>Chordata</taxon>
        <taxon>Craniata</taxon>
        <taxon>Vertebrata</taxon>
        <taxon>Euteleostomi</taxon>
        <taxon>Actinopterygii</taxon>
        <taxon>Neopterygii</taxon>
        <taxon>Teleostei</taxon>
        <taxon>Anguilliformes</taxon>
        <taxon>Anguillidae</taxon>
        <taxon>Anguilla</taxon>
    </lineage>
</organism>
<evidence type="ECO:0000256" key="1">
    <source>
        <dbReference type="SAM" id="Phobius"/>
    </source>
</evidence>
<keyword evidence="1" id="KW-0472">Membrane</keyword>
<reference evidence="2" key="1">
    <citation type="submission" date="2014-11" db="EMBL/GenBank/DDBJ databases">
        <authorList>
            <person name="Amaro Gonzalez C."/>
        </authorList>
    </citation>
    <scope>NUCLEOTIDE SEQUENCE</scope>
</reference>